<accession>A0A517LVI5</accession>
<reference evidence="1 2" key="1">
    <citation type="submission" date="2019-02" db="EMBL/GenBank/DDBJ databases">
        <title>Deep-cultivation of Planctomycetes and their phenomic and genomic characterization uncovers novel biology.</title>
        <authorList>
            <person name="Wiegand S."/>
            <person name="Jogler M."/>
            <person name="Boedeker C."/>
            <person name="Pinto D."/>
            <person name="Vollmers J."/>
            <person name="Rivas-Marin E."/>
            <person name="Kohn T."/>
            <person name="Peeters S.H."/>
            <person name="Heuer A."/>
            <person name="Rast P."/>
            <person name="Oberbeckmann S."/>
            <person name="Bunk B."/>
            <person name="Jeske O."/>
            <person name="Meyerdierks A."/>
            <person name="Storesund J.E."/>
            <person name="Kallscheuer N."/>
            <person name="Luecker S."/>
            <person name="Lage O.M."/>
            <person name="Pohl T."/>
            <person name="Merkel B.J."/>
            <person name="Hornburger P."/>
            <person name="Mueller R.-W."/>
            <person name="Bruemmer F."/>
            <person name="Labrenz M."/>
            <person name="Spormann A.M."/>
            <person name="Op den Camp H."/>
            <person name="Overmann J."/>
            <person name="Amann R."/>
            <person name="Jetten M.S.M."/>
            <person name="Mascher T."/>
            <person name="Medema M.H."/>
            <person name="Devos D.P."/>
            <person name="Kaster A.-K."/>
            <person name="Ovreas L."/>
            <person name="Rohde M."/>
            <person name="Galperin M.Y."/>
            <person name="Jogler C."/>
        </authorList>
    </citation>
    <scope>NUCLEOTIDE SEQUENCE [LARGE SCALE GENOMIC DNA]</scope>
    <source>
        <strain evidence="1 2">EC9</strain>
    </source>
</reference>
<dbReference type="SUPFAM" id="SSF53649">
    <property type="entry name" value="Alkaline phosphatase-like"/>
    <property type="match status" value="1"/>
</dbReference>
<evidence type="ECO:0000313" key="2">
    <source>
        <dbReference type="Proteomes" id="UP000319557"/>
    </source>
</evidence>
<dbReference type="EMBL" id="CP036261">
    <property type="protein sequence ID" value="QDS86634.1"/>
    <property type="molecule type" value="Genomic_DNA"/>
</dbReference>
<sequence length="491" mass="53577">MTLTKTTAACGRTERRQFLSDFGLGFTGLALGAMMHRDAQGSTAADALQGLPHFAPRAKSVIWFFMNGGTSHLESFDPKPALNQHAGKTIDESPLGQAIVDSPFYRKNVVDFGGKPRAMMSQIYPMQVGYGPRGESGIEVSDWWPHVGDCIDDIALVRSMWTTDNDHAAQLQFHTGRHIFDGFFPSIGSWVHYGLGSLNDNLPQFVVMGQPPGDCCGGVGAHDGSYLGPQHAGVQMASDPKRPLAFGTPGAGTRIDQQRDQLNLLDDLHRMTAAARPDDEALQARIKAYELAFRMQMSVPEIVDLNRETKQTQAMYGLDQSNTEAVGRHALTARRLVEQGVRFVQIYDGGGGGGGWDAHTKLKENHARNSARVDKPIAGLLKDLKQRGLLEETLVVWATEFGRTPGAEKSDGRDHHPYGFSVWMAGGGLKGGIAHGATDELGFHAVEDRHYVTDIHATVLHQLGLDPRKLSLPSQKRLEIDYGNPIDAIIV</sequence>
<dbReference type="Gene3D" id="3.40.720.10">
    <property type="entry name" value="Alkaline Phosphatase, subunit A"/>
    <property type="match status" value="1"/>
</dbReference>
<dbReference type="Pfam" id="PF07394">
    <property type="entry name" value="DUF1501"/>
    <property type="match status" value="1"/>
</dbReference>
<gene>
    <name evidence="1" type="ORF">EC9_08070</name>
</gene>
<protein>
    <recommendedName>
        <fullName evidence="3">Sulfatase</fullName>
    </recommendedName>
</protein>
<name>A0A517LVI5_9BACT</name>
<dbReference type="InterPro" id="IPR017850">
    <property type="entry name" value="Alkaline_phosphatase_core_sf"/>
</dbReference>
<proteinExistence type="predicted"/>
<dbReference type="InterPro" id="IPR010869">
    <property type="entry name" value="DUF1501"/>
</dbReference>
<dbReference type="InterPro" id="IPR006311">
    <property type="entry name" value="TAT_signal"/>
</dbReference>
<dbReference type="PANTHER" id="PTHR43737">
    <property type="entry name" value="BLL7424 PROTEIN"/>
    <property type="match status" value="1"/>
</dbReference>
<dbReference type="OrthoDB" id="127333at2"/>
<dbReference type="PANTHER" id="PTHR43737:SF1">
    <property type="entry name" value="DUF1501 DOMAIN-CONTAINING PROTEIN"/>
    <property type="match status" value="1"/>
</dbReference>
<dbReference type="KEGG" id="ruv:EC9_08070"/>
<dbReference type="PROSITE" id="PS51318">
    <property type="entry name" value="TAT"/>
    <property type="match status" value="1"/>
</dbReference>
<dbReference type="RefSeq" id="WP_145342511.1">
    <property type="nucleotide sequence ID" value="NZ_CP036261.1"/>
</dbReference>
<dbReference type="Proteomes" id="UP000319557">
    <property type="component" value="Chromosome"/>
</dbReference>
<evidence type="ECO:0000313" key="1">
    <source>
        <dbReference type="EMBL" id="QDS86634.1"/>
    </source>
</evidence>
<evidence type="ECO:0008006" key="3">
    <source>
        <dbReference type="Google" id="ProtNLM"/>
    </source>
</evidence>
<keyword evidence="2" id="KW-1185">Reference proteome</keyword>
<organism evidence="1 2">
    <name type="scientific">Rosistilla ulvae</name>
    <dbReference type="NCBI Taxonomy" id="1930277"/>
    <lineage>
        <taxon>Bacteria</taxon>
        <taxon>Pseudomonadati</taxon>
        <taxon>Planctomycetota</taxon>
        <taxon>Planctomycetia</taxon>
        <taxon>Pirellulales</taxon>
        <taxon>Pirellulaceae</taxon>
        <taxon>Rosistilla</taxon>
    </lineage>
</organism>
<dbReference type="AlphaFoldDB" id="A0A517LVI5"/>